<comment type="caution">
    <text evidence="8">The sequence shown here is derived from an EMBL/GenBank/DDBJ whole genome shotgun (WGS) entry which is preliminary data.</text>
</comment>
<evidence type="ECO:0000256" key="3">
    <source>
        <dbReference type="ARBA" id="ARBA00022771"/>
    </source>
</evidence>
<accession>A0A5J4N669</accession>
<dbReference type="PANTHER" id="PTHR12547">
    <property type="entry name" value="CCCH ZINC FINGER/TIS11-RELATED"/>
    <property type="match status" value="1"/>
</dbReference>
<dbReference type="InterPro" id="IPR000571">
    <property type="entry name" value="Znf_CCCH"/>
</dbReference>
<evidence type="ECO:0000313" key="8">
    <source>
        <dbReference type="EMBL" id="KAA3671003.1"/>
    </source>
</evidence>
<evidence type="ECO:0000256" key="6">
    <source>
        <dbReference type="SAM" id="MobiDB-lite"/>
    </source>
</evidence>
<feature type="zinc finger region" description="C3H1-type" evidence="5">
    <location>
        <begin position="374"/>
        <end position="402"/>
    </location>
</feature>
<dbReference type="SMART" id="SM00356">
    <property type="entry name" value="ZnF_C3H1"/>
    <property type="match status" value="2"/>
</dbReference>
<dbReference type="GO" id="GO:0003729">
    <property type="term" value="F:mRNA binding"/>
    <property type="evidence" value="ECO:0007669"/>
    <property type="project" value="InterPro"/>
</dbReference>
<keyword evidence="9" id="KW-1185">Reference proteome</keyword>
<feature type="compositionally biased region" description="Polar residues" evidence="6">
    <location>
        <begin position="323"/>
        <end position="334"/>
    </location>
</feature>
<evidence type="ECO:0000256" key="5">
    <source>
        <dbReference type="PROSITE-ProRule" id="PRU00723"/>
    </source>
</evidence>
<dbReference type="Proteomes" id="UP000324629">
    <property type="component" value="Unassembled WGS sequence"/>
</dbReference>
<dbReference type="PROSITE" id="PS50103">
    <property type="entry name" value="ZF_C3H1"/>
    <property type="match status" value="2"/>
</dbReference>
<feature type="zinc finger region" description="C3H1-type" evidence="5">
    <location>
        <begin position="412"/>
        <end position="440"/>
    </location>
</feature>
<organism evidence="8 9">
    <name type="scientific">Paragonimus westermani</name>
    <dbReference type="NCBI Taxonomy" id="34504"/>
    <lineage>
        <taxon>Eukaryota</taxon>
        <taxon>Metazoa</taxon>
        <taxon>Spiralia</taxon>
        <taxon>Lophotrochozoa</taxon>
        <taxon>Platyhelminthes</taxon>
        <taxon>Trematoda</taxon>
        <taxon>Digenea</taxon>
        <taxon>Plagiorchiida</taxon>
        <taxon>Troglotremata</taxon>
        <taxon>Troglotrematidae</taxon>
        <taxon>Paragonimus</taxon>
    </lineage>
</organism>
<dbReference type="GO" id="GO:0008270">
    <property type="term" value="F:zinc ion binding"/>
    <property type="evidence" value="ECO:0007669"/>
    <property type="project" value="UniProtKB-KW"/>
</dbReference>
<feature type="domain" description="C3H1-type" evidence="7">
    <location>
        <begin position="412"/>
        <end position="440"/>
    </location>
</feature>
<proteinExistence type="predicted"/>
<sequence length="456" mass="50354">MSASVLARLCVSLEEENQLFDRWLFSCLWAAGCCQDHMFYAADTLSLLKANTQESVGGTYTSASHQDESTAQLPCEFQNLKINDPSLLSRPICGISITHDSPPSDPPPDVLPRLVVAQIANDRLTHSAWLMANKQSPSSLHKPLYGQSNQTHPAPVTSFQPNPASGPQIFGLEAQSPATFGVPVHEEFSSTSARWLPGPSVLPTSFYPFIQPSPYPSNLLDLTPGIPYTQSHSMLMVPNYPYLSQPLYVVPFASQMLSNTPLVSQTPLMLPSWGLQNMPLDHQQATLPASHQSRTSRHSAQASVQSWTSPNLAVPFVPSPLTPSCTRSDKQNIQPRRCGTDARPARVEKGRRSEDSVTARSGPRRRIGFHNNILYKTELCHDFRIHQSCPRGPACQYAHGDRELRDPRNHPLYKTTICQNYHLTGSCARGSKCLHLHPPETNMTSGSHLIATSSRH</sequence>
<keyword evidence="1 5" id="KW-0479">Metal-binding</keyword>
<name>A0A5J4N669_9TREM</name>
<evidence type="ECO:0000259" key="7">
    <source>
        <dbReference type="PROSITE" id="PS50103"/>
    </source>
</evidence>
<feature type="region of interest" description="Disordered" evidence="6">
    <location>
        <begin position="323"/>
        <end position="363"/>
    </location>
</feature>
<dbReference type="Gene3D" id="4.10.1000.10">
    <property type="entry name" value="Zinc finger, CCCH-type"/>
    <property type="match status" value="2"/>
</dbReference>
<gene>
    <name evidence="8" type="ORF">DEA37_0012053</name>
</gene>
<reference evidence="8 9" key="1">
    <citation type="journal article" date="2019" name="Gigascience">
        <title>Whole-genome sequence of the oriental lung fluke Paragonimus westermani.</title>
        <authorList>
            <person name="Oey H."/>
            <person name="Zakrzewski M."/>
            <person name="Narain K."/>
            <person name="Devi K.R."/>
            <person name="Agatsuma T."/>
            <person name="Nawaratna S."/>
            <person name="Gobert G.N."/>
            <person name="Jones M.K."/>
            <person name="Ragan M.A."/>
            <person name="McManus D.P."/>
            <person name="Krause L."/>
        </authorList>
    </citation>
    <scope>NUCLEOTIDE SEQUENCE [LARGE SCALE GENOMIC DNA]</scope>
    <source>
        <strain evidence="8 9">IND2009</strain>
    </source>
</reference>
<evidence type="ECO:0000313" key="9">
    <source>
        <dbReference type="Proteomes" id="UP000324629"/>
    </source>
</evidence>
<feature type="domain" description="C3H1-type" evidence="7">
    <location>
        <begin position="374"/>
        <end position="402"/>
    </location>
</feature>
<dbReference type="AlphaFoldDB" id="A0A5J4N669"/>
<keyword evidence="2" id="KW-0677">Repeat</keyword>
<dbReference type="Pfam" id="PF00642">
    <property type="entry name" value="zf-CCCH"/>
    <property type="match status" value="2"/>
</dbReference>
<keyword evidence="4 5" id="KW-0862">Zinc</keyword>
<dbReference type="InterPro" id="IPR045877">
    <property type="entry name" value="ZFP36-like"/>
</dbReference>
<dbReference type="SUPFAM" id="SSF90229">
    <property type="entry name" value="CCCH zinc finger"/>
    <property type="match status" value="2"/>
</dbReference>
<evidence type="ECO:0000256" key="2">
    <source>
        <dbReference type="ARBA" id="ARBA00022737"/>
    </source>
</evidence>
<evidence type="ECO:0000256" key="4">
    <source>
        <dbReference type="ARBA" id="ARBA00022833"/>
    </source>
</evidence>
<dbReference type="InterPro" id="IPR036855">
    <property type="entry name" value="Znf_CCCH_sf"/>
</dbReference>
<keyword evidence="3 5" id="KW-0863">Zinc-finger</keyword>
<evidence type="ECO:0000256" key="1">
    <source>
        <dbReference type="ARBA" id="ARBA00022723"/>
    </source>
</evidence>
<feature type="compositionally biased region" description="Basic and acidic residues" evidence="6">
    <location>
        <begin position="338"/>
        <end position="357"/>
    </location>
</feature>
<dbReference type="EMBL" id="QNGE01007534">
    <property type="protein sequence ID" value="KAA3671003.1"/>
    <property type="molecule type" value="Genomic_DNA"/>
</dbReference>
<protein>
    <recommendedName>
        <fullName evidence="7">C3H1-type domain-containing protein</fullName>
    </recommendedName>
</protein>